<evidence type="ECO:0000313" key="2">
    <source>
        <dbReference type="EMBL" id="GIX96532.1"/>
    </source>
</evidence>
<accession>A0AAV4PGQ1</accession>
<name>A0AAV4PGQ1_9ARAC</name>
<dbReference type="EMBL" id="BPLQ01002933">
    <property type="protein sequence ID" value="GIX96532.1"/>
    <property type="molecule type" value="Genomic_DNA"/>
</dbReference>
<dbReference type="AlphaFoldDB" id="A0AAV4PGQ1"/>
<sequence>MPRSLKYERNTQSSLLMELNEPSCVIDMSCGPTGPEASESKVSPFSIPKVLVLVYPTELEMTADLFSYFPPERKPISQTEKSPVKKLLTSNSKCSSL</sequence>
<gene>
    <name evidence="2" type="ORF">CDAR_212541</name>
</gene>
<feature type="compositionally biased region" description="Polar residues" evidence="1">
    <location>
        <begin position="88"/>
        <end position="97"/>
    </location>
</feature>
<dbReference type="Proteomes" id="UP001054837">
    <property type="component" value="Unassembled WGS sequence"/>
</dbReference>
<keyword evidence="3" id="KW-1185">Reference proteome</keyword>
<evidence type="ECO:0000313" key="3">
    <source>
        <dbReference type="Proteomes" id="UP001054837"/>
    </source>
</evidence>
<comment type="caution">
    <text evidence="2">The sequence shown here is derived from an EMBL/GenBank/DDBJ whole genome shotgun (WGS) entry which is preliminary data.</text>
</comment>
<evidence type="ECO:0000256" key="1">
    <source>
        <dbReference type="SAM" id="MobiDB-lite"/>
    </source>
</evidence>
<reference evidence="2 3" key="1">
    <citation type="submission" date="2021-06" db="EMBL/GenBank/DDBJ databases">
        <title>Caerostris darwini draft genome.</title>
        <authorList>
            <person name="Kono N."/>
            <person name="Arakawa K."/>
        </authorList>
    </citation>
    <scope>NUCLEOTIDE SEQUENCE [LARGE SCALE GENOMIC DNA]</scope>
</reference>
<proteinExistence type="predicted"/>
<protein>
    <submittedName>
        <fullName evidence="2">Uncharacterized protein</fullName>
    </submittedName>
</protein>
<organism evidence="2 3">
    <name type="scientific">Caerostris darwini</name>
    <dbReference type="NCBI Taxonomy" id="1538125"/>
    <lineage>
        <taxon>Eukaryota</taxon>
        <taxon>Metazoa</taxon>
        <taxon>Ecdysozoa</taxon>
        <taxon>Arthropoda</taxon>
        <taxon>Chelicerata</taxon>
        <taxon>Arachnida</taxon>
        <taxon>Araneae</taxon>
        <taxon>Araneomorphae</taxon>
        <taxon>Entelegynae</taxon>
        <taxon>Araneoidea</taxon>
        <taxon>Araneidae</taxon>
        <taxon>Caerostris</taxon>
    </lineage>
</organism>
<feature type="region of interest" description="Disordered" evidence="1">
    <location>
        <begin position="73"/>
        <end position="97"/>
    </location>
</feature>